<protein>
    <submittedName>
        <fullName evidence="3">BTB/POZ-like protein</fullName>
    </submittedName>
</protein>
<dbReference type="PANTHER" id="PTHR47843:SF3">
    <property type="entry name" value="BTB DOMAIN-CONTAINING PROTEIN"/>
    <property type="match status" value="1"/>
</dbReference>
<proteinExistence type="predicted"/>
<evidence type="ECO:0000259" key="2">
    <source>
        <dbReference type="PROSITE" id="PS50097"/>
    </source>
</evidence>
<dbReference type="InterPro" id="IPR000210">
    <property type="entry name" value="BTB/POZ_dom"/>
</dbReference>
<dbReference type="OrthoDB" id="3926209at2759"/>
<evidence type="ECO:0000313" key="3">
    <source>
        <dbReference type="EMBL" id="OAQ69996.1"/>
    </source>
</evidence>
<comment type="caution">
    <text evidence="3">The sequence shown here is derived from an EMBL/GenBank/DDBJ whole genome shotgun (WGS) entry which is preliminary data.</text>
</comment>
<dbReference type="KEGG" id="pchm:VFPPC_13292"/>
<dbReference type="EMBL" id="LSBJ02000002">
    <property type="protein sequence ID" value="OAQ69996.1"/>
    <property type="molecule type" value="Genomic_DNA"/>
</dbReference>
<dbReference type="GeneID" id="28855063"/>
<keyword evidence="4" id="KW-1185">Reference proteome</keyword>
<feature type="domain" description="BTB" evidence="2">
    <location>
        <begin position="63"/>
        <end position="132"/>
    </location>
</feature>
<accession>A0A179FWF5</accession>
<gene>
    <name evidence="3" type="ORF">VFPPC_13292</name>
</gene>
<dbReference type="PROSITE" id="PS50097">
    <property type="entry name" value="BTB"/>
    <property type="match status" value="1"/>
</dbReference>
<organism evidence="3 4">
    <name type="scientific">Pochonia chlamydosporia 170</name>
    <dbReference type="NCBI Taxonomy" id="1380566"/>
    <lineage>
        <taxon>Eukaryota</taxon>
        <taxon>Fungi</taxon>
        <taxon>Dikarya</taxon>
        <taxon>Ascomycota</taxon>
        <taxon>Pezizomycotina</taxon>
        <taxon>Sordariomycetes</taxon>
        <taxon>Hypocreomycetidae</taxon>
        <taxon>Hypocreales</taxon>
        <taxon>Clavicipitaceae</taxon>
        <taxon>Pochonia</taxon>
    </lineage>
</organism>
<dbReference type="RefSeq" id="XP_018146533.1">
    <property type="nucleotide sequence ID" value="XM_018291069.1"/>
</dbReference>
<dbReference type="InterPro" id="IPR011333">
    <property type="entry name" value="SKP1/BTB/POZ_sf"/>
</dbReference>
<dbReference type="Proteomes" id="UP000078397">
    <property type="component" value="Unassembled WGS sequence"/>
</dbReference>
<dbReference type="AlphaFoldDB" id="A0A179FWF5"/>
<dbReference type="SUPFAM" id="SSF54695">
    <property type="entry name" value="POZ domain"/>
    <property type="match status" value="1"/>
</dbReference>
<evidence type="ECO:0000313" key="4">
    <source>
        <dbReference type="Proteomes" id="UP000078397"/>
    </source>
</evidence>
<dbReference type="PANTHER" id="PTHR47843">
    <property type="entry name" value="BTB DOMAIN-CONTAINING PROTEIN-RELATED"/>
    <property type="match status" value="1"/>
</dbReference>
<dbReference type="Gene3D" id="3.30.710.10">
    <property type="entry name" value="Potassium Channel Kv1.1, Chain A"/>
    <property type="match status" value="1"/>
</dbReference>
<feature type="region of interest" description="Disordered" evidence="1">
    <location>
        <begin position="257"/>
        <end position="285"/>
    </location>
</feature>
<evidence type="ECO:0000256" key="1">
    <source>
        <dbReference type="SAM" id="MobiDB-lite"/>
    </source>
</evidence>
<dbReference type="CDD" id="cd18186">
    <property type="entry name" value="BTB_POZ_ZBTB_KLHL-like"/>
    <property type="match status" value="1"/>
</dbReference>
<name>A0A179FWF5_METCM</name>
<reference evidence="3 4" key="1">
    <citation type="journal article" date="2016" name="PLoS Pathog.">
        <title>Biosynthesis of antibiotic leucinostatins in bio-control fungus Purpureocillium lilacinum and their inhibition on phytophthora revealed by genome mining.</title>
        <authorList>
            <person name="Wang G."/>
            <person name="Liu Z."/>
            <person name="Lin R."/>
            <person name="Li E."/>
            <person name="Mao Z."/>
            <person name="Ling J."/>
            <person name="Yang Y."/>
            <person name="Yin W.B."/>
            <person name="Xie B."/>
        </authorList>
    </citation>
    <scope>NUCLEOTIDE SEQUENCE [LARGE SCALE GENOMIC DNA]</scope>
    <source>
        <strain evidence="3">170</strain>
    </source>
</reference>
<feature type="region of interest" description="Disordered" evidence="1">
    <location>
        <begin position="1"/>
        <end position="53"/>
    </location>
</feature>
<dbReference type="Pfam" id="PF00651">
    <property type="entry name" value="BTB"/>
    <property type="match status" value="1"/>
</dbReference>
<sequence length="285" mass="31723">MPPSMDQTEAEAAPEDVTSTHQGGDVEMTEENEVTRGPEVEETAANDNEPPARTSFMSYLSSPVVTLVIGHDENQSLLTAHQALLCKSPYFAELCQSFVDDGSPRQLELDEDTFAVGSFLEFLYTGEYFPKKIPGQRVLEVDPDMPKVDDTGVHLLKHARVYTLAEKFGVPELKKLSSSKIHCIDSTAKGEIEYARYVYAHTTNDDSKVRAPIASFWATRSHTLRAEAEDEFKALCLEYPQFGYDVLTRVLDDKLKRERTDKMHPSTTSGRKRARHSSSAAGSVA</sequence>